<dbReference type="GO" id="GO:0003677">
    <property type="term" value="F:DNA binding"/>
    <property type="evidence" value="ECO:0007669"/>
    <property type="project" value="UniProtKB-KW"/>
</dbReference>
<dbReference type="Pfam" id="PF08281">
    <property type="entry name" value="Sigma70_r4_2"/>
    <property type="match status" value="1"/>
</dbReference>
<dbReference type="Proteomes" id="UP000249016">
    <property type="component" value="Unassembled WGS sequence"/>
</dbReference>
<dbReference type="GO" id="GO:0016987">
    <property type="term" value="F:sigma factor activity"/>
    <property type="evidence" value="ECO:0007669"/>
    <property type="project" value="UniProtKB-KW"/>
</dbReference>
<evidence type="ECO:0000256" key="5">
    <source>
        <dbReference type="ARBA" id="ARBA00023163"/>
    </source>
</evidence>
<dbReference type="Pfam" id="PF04542">
    <property type="entry name" value="Sigma70_r2"/>
    <property type="match status" value="1"/>
</dbReference>
<keyword evidence="2" id="KW-0805">Transcription regulation</keyword>
<dbReference type="GO" id="GO:0006352">
    <property type="term" value="P:DNA-templated transcription initiation"/>
    <property type="evidence" value="ECO:0007669"/>
    <property type="project" value="InterPro"/>
</dbReference>
<keyword evidence="4" id="KW-0238">DNA-binding</keyword>
<evidence type="ECO:0000256" key="4">
    <source>
        <dbReference type="ARBA" id="ARBA00023125"/>
    </source>
</evidence>
<dbReference type="InterPro" id="IPR036388">
    <property type="entry name" value="WH-like_DNA-bd_sf"/>
</dbReference>
<dbReference type="RefSeq" id="WP_111350140.1">
    <property type="nucleotide sequence ID" value="NZ_QLII01000001.1"/>
</dbReference>
<dbReference type="InterPro" id="IPR014284">
    <property type="entry name" value="RNA_pol_sigma-70_dom"/>
</dbReference>
<dbReference type="InterPro" id="IPR013249">
    <property type="entry name" value="RNA_pol_sigma70_r4_t2"/>
</dbReference>
<dbReference type="InterPro" id="IPR039425">
    <property type="entry name" value="RNA_pol_sigma-70-like"/>
</dbReference>
<dbReference type="PANTHER" id="PTHR43133:SF8">
    <property type="entry name" value="RNA POLYMERASE SIGMA FACTOR HI_1459-RELATED"/>
    <property type="match status" value="1"/>
</dbReference>
<dbReference type="NCBIfam" id="TIGR02937">
    <property type="entry name" value="sigma70-ECF"/>
    <property type="match status" value="1"/>
</dbReference>
<dbReference type="Gene3D" id="1.10.10.10">
    <property type="entry name" value="Winged helix-like DNA-binding domain superfamily/Winged helix DNA-binding domain"/>
    <property type="match status" value="1"/>
</dbReference>
<comment type="similarity">
    <text evidence="1">Belongs to the sigma-70 factor family. ECF subfamily.</text>
</comment>
<dbReference type="SUPFAM" id="SSF88659">
    <property type="entry name" value="Sigma3 and sigma4 domains of RNA polymerase sigma factors"/>
    <property type="match status" value="1"/>
</dbReference>
<keyword evidence="5" id="KW-0804">Transcription</keyword>
<evidence type="ECO:0000313" key="8">
    <source>
        <dbReference type="EMBL" id="RAI78387.1"/>
    </source>
</evidence>
<dbReference type="OrthoDB" id="1027298at2"/>
<keyword evidence="3" id="KW-0731">Sigma factor</keyword>
<proteinExistence type="inferred from homology"/>
<gene>
    <name evidence="8" type="ORF">HMF3257_08565</name>
</gene>
<dbReference type="PANTHER" id="PTHR43133">
    <property type="entry name" value="RNA POLYMERASE ECF-TYPE SIGMA FACTO"/>
    <property type="match status" value="1"/>
</dbReference>
<accession>A0A327NSU8</accession>
<dbReference type="AlphaFoldDB" id="A0A327NSU8"/>
<keyword evidence="9" id="KW-1185">Reference proteome</keyword>
<evidence type="ECO:0000256" key="2">
    <source>
        <dbReference type="ARBA" id="ARBA00023015"/>
    </source>
</evidence>
<protein>
    <submittedName>
        <fullName evidence="8">RNA polymerase subunit sigma-24</fullName>
    </submittedName>
</protein>
<dbReference type="InterPro" id="IPR007627">
    <property type="entry name" value="RNA_pol_sigma70_r2"/>
</dbReference>
<sequence length="184" mass="21874">MLTLFTDEEVILRFSSTQPKECFETLYKRYCSKVYRRCLSMTRNHELAQDFTHDIFLKVFSKLDAFQQRSSFSTWLYAISFNYCSDQLRLAKRLPVDSLDNLLKQEVPDPDTIQLQDEMIHLIRQAQEQLSTKDRALLQLKYEEGLTVDEIAGLYNIKGCAVKMRLKRSRDRMHQWCTNQYAYC</sequence>
<evidence type="ECO:0000259" key="6">
    <source>
        <dbReference type="Pfam" id="PF04542"/>
    </source>
</evidence>
<evidence type="ECO:0000256" key="1">
    <source>
        <dbReference type="ARBA" id="ARBA00010641"/>
    </source>
</evidence>
<evidence type="ECO:0000256" key="3">
    <source>
        <dbReference type="ARBA" id="ARBA00023082"/>
    </source>
</evidence>
<dbReference type="InterPro" id="IPR013325">
    <property type="entry name" value="RNA_pol_sigma_r2"/>
</dbReference>
<name>A0A327NSU8_9BACT</name>
<organism evidence="8 9">
    <name type="scientific">Spirosoma telluris</name>
    <dbReference type="NCBI Taxonomy" id="2183553"/>
    <lineage>
        <taxon>Bacteria</taxon>
        <taxon>Pseudomonadati</taxon>
        <taxon>Bacteroidota</taxon>
        <taxon>Cytophagia</taxon>
        <taxon>Cytophagales</taxon>
        <taxon>Cytophagaceae</taxon>
        <taxon>Spirosoma</taxon>
    </lineage>
</organism>
<evidence type="ECO:0000259" key="7">
    <source>
        <dbReference type="Pfam" id="PF08281"/>
    </source>
</evidence>
<evidence type="ECO:0000313" key="9">
    <source>
        <dbReference type="Proteomes" id="UP000249016"/>
    </source>
</evidence>
<dbReference type="InterPro" id="IPR013324">
    <property type="entry name" value="RNA_pol_sigma_r3/r4-like"/>
</dbReference>
<feature type="domain" description="RNA polymerase sigma-70 region 2" evidence="6">
    <location>
        <begin position="26"/>
        <end position="93"/>
    </location>
</feature>
<reference evidence="8 9" key="1">
    <citation type="submission" date="2018-06" db="EMBL/GenBank/DDBJ databases">
        <title>Spirosoma sp. HMF3257 Genome sequencing and assembly.</title>
        <authorList>
            <person name="Kang H."/>
            <person name="Cha I."/>
            <person name="Kim H."/>
            <person name="Kang J."/>
            <person name="Joh K."/>
        </authorList>
    </citation>
    <scope>NUCLEOTIDE SEQUENCE [LARGE SCALE GENOMIC DNA]</scope>
    <source>
        <strain evidence="8 9">HMF3257</strain>
    </source>
</reference>
<dbReference type="Gene3D" id="1.10.1740.10">
    <property type="match status" value="1"/>
</dbReference>
<comment type="caution">
    <text evidence="8">The sequence shown here is derived from an EMBL/GenBank/DDBJ whole genome shotgun (WGS) entry which is preliminary data.</text>
</comment>
<feature type="domain" description="RNA polymerase sigma factor 70 region 4 type 2" evidence="7">
    <location>
        <begin position="122"/>
        <end position="173"/>
    </location>
</feature>
<dbReference type="SUPFAM" id="SSF88946">
    <property type="entry name" value="Sigma2 domain of RNA polymerase sigma factors"/>
    <property type="match status" value="1"/>
</dbReference>
<dbReference type="EMBL" id="QLII01000001">
    <property type="protein sequence ID" value="RAI78387.1"/>
    <property type="molecule type" value="Genomic_DNA"/>
</dbReference>